<evidence type="ECO:0000313" key="2">
    <source>
        <dbReference type="Proteomes" id="UP000006753"/>
    </source>
</evidence>
<protein>
    <submittedName>
        <fullName evidence="1">Uncharacterized protein</fullName>
    </submittedName>
</protein>
<proteinExistence type="predicted"/>
<accession>K1WGX7</accession>
<evidence type="ECO:0000313" key="1">
    <source>
        <dbReference type="EMBL" id="EKD12086.1"/>
    </source>
</evidence>
<keyword evidence="2" id="KW-1185">Reference proteome</keyword>
<name>K1WGX7_MARBU</name>
<dbReference type="KEGG" id="mbe:MBM_09723"/>
<gene>
    <name evidence="1" type="ORF">MBM_09723</name>
</gene>
<sequence>MEHRVFVFNVRQNLWNKAWQPSVPKKKGAGRNPKEVTEKMKLLDPNSYIRKMERSLKKKTEEMAMGLQKMGEEGQRSEEIRKYMRKKGNEEQKILKEIERLKGLRGGAQAGPERSAGPVPVPGQIPGQWAYQEPGPAWPIVDPAPVPRPMPGQWAHLGAGPAWSMVSPAPVSGPMSMPGQIQDQRAYLRAWPAMAGPDFAGTTPVLGQMAQIIEPYGAQPNEHAAQFYDPGADLGWQQPQFAPALPDAAIWSTPGDIGNPILLAEEPILAADEHIAVADEPILAAEEPILAAEEPILAADELWVEPQPPAEDAPLAPEARYPGYELGLELDWMAMESS</sequence>
<dbReference type="InParanoid" id="K1WGX7"/>
<dbReference type="OrthoDB" id="10474626at2759"/>
<dbReference type="Proteomes" id="UP000006753">
    <property type="component" value="Unassembled WGS sequence"/>
</dbReference>
<dbReference type="HOGENOM" id="CLU_821537_0_0_1"/>
<dbReference type="EMBL" id="JH921464">
    <property type="protein sequence ID" value="EKD12086.1"/>
    <property type="molecule type" value="Genomic_DNA"/>
</dbReference>
<dbReference type="GeneID" id="18765658"/>
<reference evidence="1 2" key="1">
    <citation type="journal article" date="2012" name="BMC Genomics">
        <title>Sequencing the genome of Marssonina brunnea reveals fungus-poplar co-evolution.</title>
        <authorList>
            <person name="Zhu S."/>
            <person name="Cao Y.-Z."/>
            <person name="Jiang C."/>
            <person name="Tan B.-Y."/>
            <person name="Wang Z."/>
            <person name="Feng S."/>
            <person name="Zhang L."/>
            <person name="Su X.-H."/>
            <person name="Brejova B."/>
            <person name="Vinar T."/>
            <person name="Xu M."/>
            <person name="Wang M.-X."/>
            <person name="Zhang S.-G."/>
            <person name="Huang M.-R."/>
            <person name="Wu R."/>
            <person name="Zhou Y."/>
        </authorList>
    </citation>
    <scope>NUCLEOTIDE SEQUENCE [LARGE SCALE GENOMIC DNA]</scope>
    <source>
        <strain evidence="1 2">MB_m1</strain>
    </source>
</reference>
<organism evidence="1 2">
    <name type="scientific">Marssonina brunnea f. sp. multigermtubi (strain MB_m1)</name>
    <name type="common">Marssonina leaf spot fungus</name>
    <dbReference type="NCBI Taxonomy" id="1072389"/>
    <lineage>
        <taxon>Eukaryota</taxon>
        <taxon>Fungi</taxon>
        <taxon>Dikarya</taxon>
        <taxon>Ascomycota</taxon>
        <taxon>Pezizomycotina</taxon>
        <taxon>Leotiomycetes</taxon>
        <taxon>Helotiales</taxon>
        <taxon>Drepanopezizaceae</taxon>
        <taxon>Drepanopeziza</taxon>
    </lineage>
</organism>
<dbReference type="AlphaFoldDB" id="K1WGX7"/>